<name>A0A382VGK6_9ZZZZ</name>
<accession>A0A382VGK6</accession>
<organism evidence="2">
    <name type="scientific">marine metagenome</name>
    <dbReference type="NCBI Taxonomy" id="408172"/>
    <lineage>
        <taxon>unclassified sequences</taxon>
        <taxon>metagenomes</taxon>
        <taxon>ecological metagenomes</taxon>
    </lineage>
</organism>
<keyword evidence="1" id="KW-1133">Transmembrane helix</keyword>
<keyword evidence="1" id="KW-0472">Membrane</keyword>
<reference evidence="2" key="1">
    <citation type="submission" date="2018-05" db="EMBL/GenBank/DDBJ databases">
        <authorList>
            <person name="Lanie J.A."/>
            <person name="Ng W.-L."/>
            <person name="Kazmierczak K.M."/>
            <person name="Andrzejewski T.M."/>
            <person name="Davidsen T.M."/>
            <person name="Wayne K.J."/>
            <person name="Tettelin H."/>
            <person name="Glass J.I."/>
            <person name="Rusch D."/>
            <person name="Podicherti R."/>
            <person name="Tsui H.-C.T."/>
            <person name="Winkler M.E."/>
        </authorList>
    </citation>
    <scope>NUCLEOTIDE SEQUENCE</scope>
</reference>
<sequence length="199" mass="22211">VGTGTFVAVLIIGILLLLLISIFLRQKNKDETNIRRKVRSTLIEETTGVSVNERLKAKRESISRPENVDFCELRSAKKLDLPERVDGWLDLSGLTTVEGLKLPKRVGGGLDLKGLTTAEGLEFPEHMGGWLDLEGLTTSRGLKLPEHVSGDIYFGSLPKSEYDRLSHGPFRMDGKVRFEPLVDEDQITRMRLRAARGGR</sequence>
<dbReference type="EMBL" id="UINC01151796">
    <property type="protein sequence ID" value="SVD45607.1"/>
    <property type="molecule type" value="Genomic_DNA"/>
</dbReference>
<gene>
    <name evidence="2" type="ORF">METZ01_LOCUS398461</name>
</gene>
<keyword evidence="1" id="KW-0812">Transmembrane</keyword>
<evidence type="ECO:0000313" key="2">
    <source>
        <dbReference type="EMBL" id="SVD45607.1"/>
    </source>
</evidence>
<proteinExistence type="predicted"/>
<dbReference type="AlphaFoldDB" id="A0A382VGK6"/>
<evidence type="ECO:0000256" key="1">
    <source>
        <dbReference type="SAM" id="Phobius"/>
    </source>
</evidence>
<feature type="non-terminal residue" evidence="2">
    <location>
        <position position="1"/>
    </location>
</feature>
<feature type="transmembrane region" description="Helical" evidence="1">
    <location>
        <begin position="6"/>
        <end position="24"/>
    </location>
</feature>
<protein>
    <submittedName>
        <fullName evidence="2">Uncharacterized protein</fullName>
    </submittedName>
</protein>